<keyword evidence="3" id="KW-0862">Zinc</keyword>
<evidence type="ECO:0000256" key="2">
    <source>
        <dbReference type="ARBA" id="ARBA00022771"/>
    </source>
</evidence>
<dbReference type="Pfam" id="PF05485">
    <property type="entry name" value="THAP"/>
    <property type="match status" value="1"/>
</dbReference>
<evidence type="ECO:0000256" key="3">
    <source>
        <dbReference type="ARBA" id="ARBA00022833"/>
    </source>
</evidence>
<dbReference type="PANTHER" id="PTHR46927">
    <property type="entry name" value="AGAP005574-PA"/>
    <property type="match status" value="1"/>
</dbReference>
<dbReference type="Proteomes" id="UP000695022">
    <property type="component" value="Unplaced"/>
</dbReference>
<dbReference type="PANTHER" id="PTHR46927:SF3">
    <property type="entry name" value="THAP-TYPE DOMAIN-CONTAINING PROTEIN"/>
    <property type="match status" value="1"/>
</dbReference>
<dbReference type="SUPFAM" id="SSF57716">
    <property type="entry name" value="Glucocorticoid receptor-like (DNA-binding domain)"/>
    <property type="match status" value="1"/>
</dbReference>
<sequence>MVYCSAVNCHNGSGSGRSFHAFPNVKDKKELREKWHVAMRRQGDRPGSVWQPSTWAKLCSDHFLPEDFVMPPDFCASINYKLNVKPQLKDGAVPSRFTHSGIQEKKQRRGALEKRRRLEQSQMVDDLINKSLSEDASAESEMMMDMMEEHDEDQEDVTQPEDNSPQHVGTQFQPHCLPAASQTIWYRRHIGVQTCNPYSSKTKGTQCNLPPKPEIPQLGQNEMSKMTSCTQTEPVLNTSSSVQCCLIGEPLVFDVAAQETDSSDDEMQWEDNDDEDYLPSSASEDSCSDDDEPEEDWVTMADETYDKRPEKMRKFIVFESCLRTLMSVCMP</sequence>
<keyword evidence="4 5" id="KW-0238">DNA-binding</keyword>
<dbReference type="InterPro" id="IPR006612">
    <property type="entry name" value="THAP_Znf"/>
</dbReference>
<feature type="compositionally biased region" description="Acidic residues" evidence="6">
    <location>
        <begin position="261"/>
        <end position="277"/>
    </location>
</feature>
<keyword evidence="1" id="KW-0479">Metal-binding</keyword>
<feature type="compositionally biased region" description="Acidic residues" evidence="6">
    <location>
        <begin position="146"/>
        <end position="159"/>
    </location>
</feature>
<feature type="region of interest" description="Disordered" evidence="6">
    <location>
        <begin position="259"/>
        <end position="299"/>
    </location>
</feature>
<feature type="domain" description="THAP-type" evidence="7">
    <location>
        <begin position="1"/>
        <end position="97"/>
    </location>
</feature>
<evidence type="ECO:0000259" key="7">
    <source>
        <dbReference type="PROSITE" id="PS50950"/>
    </source>
</evidence>
<dbReference type="RefSeq" id="XP_014676346.1">
    <property type="nucleotide sequence ID" value="XM_014820860.1"/>
</dbReference>
<reference evidence="9" key="1">
    <citation type="submission" date="2025-08" db="UniProtKB">
        <authorList>
            <consortium name="RefSeq"/>
        </authorList>
    </citation>
    <scope>IDENTIFICATION</scope>
</reference>
<protein>
    <submittedName>
        <fullName evidence="9">Uncharacterized protein LOC106816277</fullName>
    </submittedName>
</protein>
<keyword evidence="8" id="KW-1185">Reference proteome</keyword>
<feature type="compositionally biased region" description="Acidic residues" evidence="6">
    <location>
        <begin position="286"/>
        <end position="297"/>
    </location>
</feature>
<accession>A0ABM1EVX5</accession>
<feature type="compositionally biased region" description="Basic and acidic residues" evidence="6">
    <location>
        <begin position="102"/>
        <end position="119"/>
    </location>
</feature>
<keyword evidence="2 5" id="KW-0863">Zinc-finger</keyword>
<evidence type="ECO:0000256" key="6">
    <source>
        <dbReference type="SAM" id="MobiDB-lite"/>
    </source>
</evidence>
<dbReference type="InterPro" id="IPR052224">
    <property type="entry name" value="THAP_domain_protein"/>
</dbReference>
<feature type="region of interest" description="Disordered" evidence="6">
    <location>
        <begin position="94"/>
        <end position="170"/>
    </location>
</feature>
<dbReference type="PROSITE" id="PS50950">
    <property type="entry name" value="ZF_THAP"/>
    <property type="match status" value="1"/>
</dbReference>
<organism evidence="8 9">
    <name type="scientific">Priapulus caudatus</name>
    <name type="common">Priapulid worm</name>
    <dbReference type="NCBI Taxonomy" id="37621"/>
    <lineage>
        <taxon>Eukaryota</taxon>
        <taxon>Metazoa</taxon>
        <taxon>Ecdysozoa</taxon>
        <taxon>Scalidophora</taxon>
        <taxon>Priapulida</taxon>
        <taxon>Priapulimorpha</taxon>
        <taxon>Priapulimorphida</taxon>
        <taxon>Priapulidae</taxon>
        <taxon>Priapulus</taxon>
    </lineage>
</organism>
<name>A0ABM1EVX5_PRICU</name>
<feature type="compositionally biased region" description="Polar residues" evidence="6">
    <location>
        <begin position="160"/>
        <end position="170"/>
    </location>
</feature>
<dbReference type="SMART" id="SM00980">
    <property type="entry name" value="THAP"/>
    <property type="match status" value="1"/>
</dbReference>
<dbReference type="GeneID" id="106816277"/>
<evidence type="ECO:0000313" key="8">
    <source>
        <dbReference type="Proteomes" id="UP000695022"/>
    </source>
</evidence>
<proteinExistence type="predicted"/>
<evidence type="ECO:0000313" key="9">
    <source>
        <dbReference type="RefSeq" id="XP_014676346.1"/>
    </source>
</evidence>
<evidence type="ECO:0000256" key="5">
    <source>
        <dbReference type="PROSITE-ProRule" id="PRU00309"/>
    </source>
</evidence>
<evidence type="ECO:0000256" key="4">
    <source>
        <dbReference type="ARBA" id="ARBA00023125"/>
    </source>
</evidence>
<gene>
    <name evidence="9" type="primary">LOC106816277</name>
</gene>
<evidence type="ECO:0000256" key="1">
    <source>
        <dbReference type="ARBA" id="ARBA00022723"/>
    </source>
</evidence>